<evidence type="ECO:0000256" key="6">
    <source>
        <dbReference type="ARBA" id="ARBA00023136"/>
    </source>
</evidence>
<evidence type="ECO:0000256" key="5">
    <source>
        <dbReference type="ARBA" id="ARBA00022989"/>
    </source>
</evidence>
<feature type="transmembrane region" description="Helical" evidence="7">
    <location>
        <begin position="134"/>
        <end position="156"/>
    </location>
</feature>
<gene>
    <name evidence="9" type="ORF">EDD53_1313</name>
</gene>
<evidence type="ECO:0000256" key="7">
    <source>
        <dbReference type="RuleBase" id="RU363032"/>
    </source>
</evidence>
<dbReference type="Proteomes" id="UP000269689">
    <property type="component" value="Unassembled WGS sequence"/>
</dbReference>
<comment type="similarity">
    <text evidence="7">Belongs to the binding-protein-dependent transport system permease family.</text>
</comment>
<dbReference type="SUPFAM" id="SSF161098">
    <property type="entry name" value="MetI-like"/>
    <property type="match status" value="1"/>
</dbReference>
<evidence type="ECO:0000313" key="9">
    <source>
        <dbReference type="EMBL" id="RPE72168.1"/>
    </source>
</evidence>
<keyword evidence="3" id="KW-1003">Cell membrane</keyword>
<comment type="subcellular location">
    <subcellularLocation>
        <location evidence="1 7">Cell membrane</location>
        <topology evidence="1 7">Multi-pass membrane protein</topology>
    </subcellularLocation>
</comment>
<dbReference type="InterPro" id="IPR035906">
    <property type="entry name" value="MetI-like_sf"/>
</dbReference>
<keyword evidence="5 7" id="KW-1133">Transmembrane helix</keyword>
<evidence type="ECO:0000256" key="3">
    <source>
        <dbReference type="ARBA" id="ARBA00022475"/>
    </source>
</evidence>
<reference evidence="9 10" key="1">
    <citation type="submission" date="2018-11" db="EMBL/GenBank/DDBJ databases">
        <title>Genomic Encyclopedia of Type Strains, Phase IV (KMG-IV): sequencing the most valuable type-strain genomes for metagenomic binning, comparative biology and taxonomic classification.</title>
        <authorList>
            <person name="Goeker M."/>
        </authorList>
    </citation>
    <scope>NUCLEOTIDE SEQUENCE [LARGE SCALE GENOMIC DNA]</scope>
    <source>
        <strain evidence="9 10">DSM 104731</strain>
    </source>
</reference>
<dbReference type="EMBL" id="RKQK01000001">
    <property type="protein sequence ID" value="RPE72168.1"/>
    <property type="molecule type" value="Genomic_DNA"/>
</dbReference>
<evidence type="ECO:0000256" key="4">
    <source>
        <dbReference type="ARBA" id="ARBA00022692"/>
    </source>
</evidence>
<feature type="transmembrane region" description="Helical" evidence="7">
    <location>
        <begin position="176"/>
        <end position="196"/>
    </location>
</feature>
<comment type="caution">
    <text evidence="9">The sequence shown here is derived from an EMBL/GenBank/DDBJ whole genome shotgun (WGS) entry which is preliminary data.</text>
</comment>
<dbReference type="CDD" id="cd06261">
    <property type="entry name" value="TM_PBP2"/>
    <property type="match status" value="1"/>
</dbReference>
<feature type="transmembrane region" description="Helical" evidence="7">
    <location>
        <begin position="235"/>
        <end position="256"/>
    </location>
</feature>
<dbReference type="Pfam" id="PF19300">
    <property type="entry name" value="BPD_transp_1_N"/>
    <property type="match status" value="1"/>
</dbReference>
<dbReference type="Gene3D" id="1.10.3720.10">
    <property type="entry name" value="MetI-like"/>
    <property type="match status" value="1"/>
</dbReference>
<proteinExistence type="inferred from homology"/>
<feature type="transmembrane region" description="Helical" evidence="7">
    <location>
        <begin position="99"/>
        <end position="122"/>
    </location>
</feature>
<dbReference type="InterPro" id="IPR045621">
    <property type="entry name" value="BPD_transp_1_N"/>
</dbReference>
<dbReference type="Pfam" id="PF00528">
    <property type="entry name" value="BPD_transp_1"/>
    <property type="match status" value="1"/>
</dbReference>
<dbReference type="OrthoDB" id="9807402at2"/>
<protein>
    <submittedName>
        <fullName evidence="9">Peptide/nickel transport system permease protein</fullName>
    </submittedName>
</protein>
<keyword evidence="2 7" id="KW-0813">Transport</keyword>
<dbReference type="AlphaFoldDB" id="A0A3N4UQ31"/>
<feature type="domain" description="ABC transmembrane type-1" evidence="8">
    <location>
        <begin position="95"/>
        <end position="300"/>
    </location>
</feature>
<accession>A0A3N4UQ31</accession>
<sequence>MFKYISSRLLASVPIVLFVAIFVFLLSHLAPGDPAALIAGENATPEQIAQIRDRLHLDEPLVTQFGYWFSDILRFDLGNSIFSNRPVTELIAARLEPTLVLTSLTIVLTIFLAVPAGVIAAWKVNSTSDRSIMILSVLGFSVPAFLIGYANMYVFALKLGWFPVQGYANLSDGVLGTLRSVALPAFTITLVFWALVARITRAAMIEILQEGYTRTARAKGLSEGKVLFVHALKNAGVPISTVIGVGIAILISGVVVTESVFNIPGIGRLVVDAITQRDFPVVQGTMIFFSVVLIVVNLLVDLSYVLFDPRIRY</sequence>
<keyword evidence="4 7" id="KW-0812">Transmembrane</keyword>
<evidence type="ECO:0000256" key="2">
    <source>
        <dbReference type="ARBA" id="ARBA00022448"/>
    </source>
</evidence>
<feature type="transmembrane region" description="Helical" evidence="7">
    <location>
        <begin position="286"/>
        <end position="307"/>
    </location>
</feature>
<keyword evidence="6 7" id="KW-0472">Membrane</keyword>
<evidence type="ECO:0000256" key="1">
    <source>
        <dbReference type="ARBA" id="ARBA00004651"/>
    </source>
</evidence>
<dbReference type="GO" id="GO:0071916">
    <property type="term" value="F:dipeptide transmembrane transporter activity"/>
    <property type="evidence" value="ECO:0007669"/>
    <property type="project" value="TreeGrafter"/>
</dbReference>
<dbReference type="RefSeq" id="WP_123792311.1">
    <property type="nucleotide sequence ID" value="NZ_RKQK01000001.1"/>
</dbReference>
<dbReference type="PANTHER" id="PTHR43163">
    <property type="entry name" value="DIPEPTIDE TRANSPORT SYSTEM PERMEASE PROTEIN DPPB-RELATED"/>
    <property type="match status" value="1"/>
</dbReference>
<organism evidence="9 10">
    <name type="scientific">Pacificibacter maritimus</name>
    <dbReference type="NCBI Taxonomy" id="762213"/>
    <lineage>
        <taxon>Bacteria</taxon>
        <taxon>Pseudomonadati</taxon>
        <taxon>Pseudomonadota</taxon>
        <taxon>Alphaproteobacteria</taxon>
        <taxon>Rhodobacterales</taxon>
        <taxon>Roseobacteraceae</taxon>
        <taxon>Pacificibacter</taxon>
    </lineage>
</organism>
<evidence type="ECO:0000313" key="10">
    <source>
        <dbReference type="Proteomes" id="UP000269689"/>
    </source>
</evidence>
<dbReference type="InterPro" id="IPR000515">
    <property type="entry name" value="MetI-like"/>
</dbReference>
<keyword evidence="10" id="KW-1185">Reference proteome</keyword>
<evidence type="ECO:0000259" key="8">
    <source>
        <dbReference type="PROSITE" id="PS50928"/>
    </source>
</evidence>
<dbReference type="GO" id="GO:0005886">
    <property type="term" value="C:plasma membrane"/>
    <property type="evidence" value="ECO:0007669"/>
    <property type="project" value="UniProtKB-SubCell"/>
</dbReference>
<name>A0A3N4UQ31_9RHOB</name>
<dbReference type="PROSITE" id="PS50928">
    <property type="entry name" value="ABC_TM1"/>
    <property type="match status" value="1"/>
</dbReference>
<dbReference type="PANTHER" id="PTHR43163:SF6">
    <property type="entry name" value="DIPEPTIDE TRANSPORT SYSTEM PERMEASE PROTEIN DPPB-RELATED"/>
    <property type="match status" value="1"/>
</dbReference>